<evidence type="ECO:0000313" key="3">
    <source>
        <dbReference type="Proteomes" id="UP000821866"/>
    </source>
</evidence>
<dbReference type="Proteomes" id="UP000821866">
    <property type="component" value="Chromosome 1"/>
</dbReference>
<sequence>MALNRLKACGGLQPVPEESAANGTTAAANPDATAAASGLPANLLEHCVKNADGTDPSNAGVTTGRNLRRWCSEDAAGERPPPDNVPENEYRIWFPRAEVSHEDSTDRASSDWRTFREYRYTECSRAGRLEKTLSVDEVYKRKESPGTLAAAIRQPTLAFHCVSCSNEDEHKGGSLGEEGKGVAGCFRRPRVNCSESIVVSSSRGL</sequence>
<dbReference type="EMBL" id="JABSTU010000001">
    <property type="protein sequence ID" value="KAH8038933.1"/>
    <property type="molecule type" value="Genomic_DNA"/>
</dbReference>
<gene>
    <name evidence="2" type="ORF">HPB51_004045</name>
</gene>
<accession>A0A9J6EXQ4</accession>
<feature type="compositionally biased region" description="Low complexity" evidence="1">
    <location>
        <begin position="20"/>
        <end position="33"/>
    </location>
</feature>
<proteinExistence type="predicted"/>
<protein>
    <submittedName>
        <fullName evidence="2">Uncharacterized protein</fullName>
    </submittedName>
</protein>
<name>A0A9J6EXQ4_RHIMP</name>
<organism evidence="2 3">
    <name type="scientific">Rhipicephalus microplus</name>
    <name type="common">Cattle tick</name>
    <name type="synonym">Boophilus microplus</name>
    <dbReference type="NCBI Taxonomy" id="6941"/>
    <lineage>
        <taxon>Eukaryota</taxon>
        <taxon>Metazoa</taxon>
        <taxon>Ecdysozoa</taxon>
        <taxon>Arthropoda</taxon>
        <taxon>Chelicerata</taxon>
        <taxon>Arachnida</taxon>
        <taxon>Acari</taxon>
        <taxon>Parasitiformes</taxon>
        <taxon>Ixodida</taxon>
        <taxon>Ixodoidea</taxon>
        <taxon>Ixodidae</taxon>
        <taxon>Rhipicephalinae</taxon>
        <taxon>Rhipicephalus</taxon>
        <taxon>Boophilus</taxon>
    </lineage>
</organism>
<reference evidence="2" key="1">
    <citation type="journal article" date="2020" name="Cell">
        <title>Large-Scale Comparative Analyses of Tick Genomes Elucidate Their Genetic Diversity and Vector Capacities.</title>
        <authorList>
            <consortium name="Tick Genome and Microbiome Consortium (TIGMIC)"/>
            <person name="Jia N."/>
            <person name="Wang J."/>
            <person name="Shi W."/>
            <person name="Du L."/>
            <person name="Sun Y."/>
            <person name="Zhan W."/>
            <person name="Jiang J.F."/>
            <person name="Wang Q."/>
            <person name="Zhang B."/>
            <person name="Ji P."/>
            <person name="Bell-Sakyi L."/>
            <person name="Cui X.M."/>
            <person name="Yuan T.T."/>
            <person name="Jiang B.G."/>
            <person name="Yang W.F."/>
            <person name="Lam T.T."/>
            <person name="Chang Q.C."/>
            <person name="Ding S.J."/>
            <person name="Wang X.J."/>
            <person name="Zhu J.G."/>
            <person name="Ruan X.D."/>
            <person name="Zhao L."/>
            <person name="Wei J.T."/>
            <person name="Ye R.Z."/>
            <person name="Que T.C."/>
            <person name="Du C.H."/>
            <person name="Zhou Y.H."/>
            <person name="Cheng J.X."/>
            <person name="Dai P.F."/>
            <person name="Guo W.B."/>
            <person name="Han X.H."/>
            <person name="Huang E.J."/>
            <person name="Li L.F."/>
            <person name="Wei W."/>
            <person name="Gao Y.C."/>
            <person name="Liu J.Z."/>
            <person name="Shao H.Z."/>
            <person name="Wang X."/>
            <person name="Wang C.C."/>
            <person name="Yang T.C."/>
            <person name="Huo Q.B."/>
            <person name="Li W."/>
            <person name="Chen H.Y."/>
            <person name="Chen S.E."/>
            <person name="Zhou L.G."/>
            <person name="Ni X.B."/>
            <person name="Tian J.H."/>
            <person name="Sheng Y."/>
            <person name="Liu T."/>
            <person name="Pan Y.S."/>
            <person name="Xia L.Y."/>
            <person name="Li J."/>
            <person name="Zhao F."/>
            <person name="Cao W.C."/>
        </authorList>
    </citation>
    <scope>NUCLEOTIDE SEQUENCE</scope>
    <source>
        <strain evidence="2">Rmic-2018</strain>
    </source>
</reference>
<dbReference type="AlphaFoldDB" id="A0A9J6EXQ4"/>
<evidence type="ECO:0000256" key="1">
    <source>
        <dbReference type="SAM" id="MobiDB-lite"/>
    </source>
</evidence>
<comment type="caution">
    <text evidence="2">The sequence shown here is derived from an EMBL/GenBank/DDBJ whole genome shotgun (WGS) entry which is preliminary data.</text>
</comment>
<reference evidence="2" key="2">
    <citation type="submission" date="2021-09" db="EMBL/GenBank/DDBJ databases">
        <authorList>
            <person name="Jia N."/>
            <person name="Wang J."/>
            <person name="Shi W."/>
            <person name="Du L."/>
            <person name="Sun Y."/>
            <person name="Zhan W."/>
            <person name="Jiang J."/>
            <person name="Wang Q."/>
            <person name="Zhang B."/>
            <person name="Ji P."/>
            <person name="Sakyi L.B."/>
            <person name="Cui X."/>
            <person name="Yuan T."/>
            <person name="Jiang B."/>
            <person name="Yang W."/>
            <person name="Lam T.T.-Y."/>
            <person name="Chang Q."/>
            <person name="Ding S."/>
            <person name="Wang X."/>
            <person name="Zhu J."/>
            <person name="Ruan X."/>
            <person name="Zhao L."/>
            <person name="Wei J."/>
            <person name="Que T."/>
            <person name="Du C."/>
            <person name="Cheng J."/>
            <person name="Dai P."/>
            <person name="Han X."/>
            <person name="Huang E."/>
            <person name="Gao Y."/>
            <person name="Liu J."/>
            <person name="Shao H."/>
            <person name="Ye R."/>
            <person name="Li L."/>
            <person name="Wei W."/>
            <person name="Wang X."/>
            <person name="Wang C."/>
            <person name="Huo Q."/>
            <person name="Li W."/>
            <person name="Guo W."/>
            <person name="Chen H."/>
            <person name="Chen S."/>
            <person name="Zhou L."/>
            <person name="Zhou L."/>
            <person name="Ni X."/>
            <person name="Tian J."/>
            <person name="Zhou Y."/>
            <person name="Sheng Y."/>
            <person name="Liu T."/>
            <person name="Pan Y."/>
            <person name="Xia L."/>
            <person name="Li J."/>
            <person name="Zhao F."/>
            <person name="Cao W."/>
        </authorList>
    </citation>
    <scope>NUCLEOTIDE SEQUENCE</scope>
    <source>
        <strain evidence="2">Rmic-2018</strain>
        <tissue evidence="2">Larvae</tissue>
    </source>
</reference>
<feature type="region of interest" description="Disordered" evidence="1">
    <location>
        <begin position="1"/>
        <end position="33"/>
    </location>
</feature>
<evidence type="ECO:0000313" key="2">
    <source>
        <dbReference type="EMBL" id="KAH8038933.1"/>
    </source>
</evidence>
<keyword evidence="3" id="KW-1185">Reference proteome</keyword>